<organism evidence="2 3">
    <name type="scientific">Basidiobolus ranarum</name>
    <dbReference type="NCBI Taxonomy" id="34480"/>
    <lineage>
        <taxon>Eukaryota</taxon>
        <taxon>Fungi</taxon>
        <taxon>Fungi incertae sedis</taxon>
        <taxon>Zoopagomycota</taxon>
        <taxon>Entomophthoromycotina</taxon>
        <taxon>Basidiobolomycetes</taxon>
        <taxon>Basidiobolales</taxon>
        <taxon>Basidiobolaceae</taxon>
        <taxon>Basidiobolus</taxon>
    </lineage>
</organism>
<dbReference type="Proteomes" id="UP001479436">
    <property type="component" value="Unassembled WGS sequence"/>
</dbReference>
<dbReference type="Pfam" id="PF02214">
    <property type="entry name" value="BTB_2"/>
    <property type="match status" value="1"/>
</dbReference>
<name>A0ABR2VXH3_9FUNG</name>
<dbReference type="InterPro" id="IPR011333">
    <property type="entry name" value="SKP1/BTB/POZ_sf"/>
</dbReference>
<proteinExistence type="predicted"/>
<dbReference type="SUPFAM" id="SSF54695">
    <property type="entry name" value="POZ domain"/>
    <property type="match status" value="1"/>
</dbReference>
<evidence type="ECO:0000313" key="2">
    <source>
        <dbReference type="EMBL" id="KAK9708721.1"/>
    </source>
</evidence>
<comment type="caution">
    <text evidence="2">The sequence shown here is derived from an EMBL/GenBank/DDBJ whole genome shotgun (WGS) entry which is preliminary data.</text>
</comment>
<dbReference type="PANTHER" id="PTHR21637">
    <property type="entry name" value="BTB/POZ DOMAIN-CONTAINING PROTEIN 10-RELATED"/>
    <property type="match status" value="1"/>
</dbReference>
<sequence length="230" mass="26633">MNIKEEPVKNEKETRITLNIGGARFVTTLETIQKYPDTMLGRMFAVENRELTKPNDKGEYLVNYSPQWFDRILRFYRTGQPVPRPVDIDPSFEDALDFWAIPSATVIEQLNIEASQILEEFLDGVIEVMFTAVKNFLPKVKIIFDSLYDVRFEPKLLTVHESIKVQFRNGYKILNSSARVIVGIQLRKILFPATLSIVYTYGSPERFHLSIENYLNFDTISKNLAYNPIV</sequence>
<keyword evidence="3" id="KW-1185">Reference proteome</keyword>
<dbReference type="InterPro" id="IPR003131">
    <property type="entry name" value="T1-type_BTB"/>
</dbReference>
<evidence type="ECO:0000259" key="1">
    <source>
        <dbReference type="Pfam" id="PF02214"/>
    </source>
</evidence>
<evidence type="ECO:0000313" key="3">
    <source>
        <dbReference type="Proteomes" id="UP001479436"/>
    </source>
</evidence>
<feature type="domain" description="Potassium channel tetramerisation-type BTB" evidence="1">
    <location>
        <begin position="16"/>
        <end position="105"/>
    </location>
</feature>
<accession>A0ABR2VXH3</accession>
<reference evidence="2 3" key="1">
    <citation type="submission" date="2023-04" db="EMBL/GenBank/DDBJ databases">
        <title>Genome of Basidiobolus ranarum AG-B5.</title>
        <authorList>
            <person name="Stajich J.E."/>
            <person name="Carter-House D."/>
            <person name="Gryganskyi A."/>
        </authorList>
    </citation>
    <scope>NUCLEOTIDE SEQUENCE [LARGE SCALE GENOMIC DNA]</scope>
    <source>
        <strain evidence="2 3">AG-B5</strain>
    </source>
</reference>
<gene>
    <name evidence="2" type="ORF">K7432_009466</name>
</gene>
<dbReference type="InterPro" id="IPR039886">
    <property type="entry name" value="BTBD10/KCTD20"/>
</dbReference>
<dbReference type="EMBL" id="JASJQH010007462">
    <property type="protein sequence ID" value="KAK9708721.1"/>
    <property type="molecule type" value="Genomic_DNA"/>
</dbReference>
<dbReference type="Gene3D" id="3.30.710.10">
    <property type="entry name" value="Potassium Channel Kv1.1, Chain A"/>
    <property type="match status" value="1"/>
</dbReference>
<protein>
    <recommendedName>
        <fullName evidence="1">Potassium channel tetramerisation-type BTB domain-containing protein</fullName>
    </recommendedName>
</protein>
<dbReference type="PANTHER" id="PTHR21637:SF0">
    <property type="entry name" value="AT10158P"/>
    <property type="match status" value="1"/>
</dbReference>